<dbReference type="Proteomes" id="UP001055879">
    <property type="component" value="Linkage Group LG02"/>
</dbReference>
<accession>A0ACB9EGK5</accession>
<sequence length="177" mass="19425">METQTKTSSEQIVAEDAIEAIKKAYTEKKGPNAKKEPEVTTSDVPTSDPTGLPPSIFAKRSFFQENCQVEASKKARFDDPEDPEGDGAYDHQKGEHHFKNAQPHLPATKPSEADTLTYKQKEEQVNAVIASTADETPPTSPTELRTESERDQTHPSVDAISTEPPPSTTNISMKKSD</sequence>
<organism evidence="1 2">
    <name type="scientific">Arctium lappa</name>
    <name type="common">Greater burdock</name>
    <name type="synonym">Lappa major</name>
    <dbReference type="NCBI Taxonomy" id="4217"/>
    <lineage>
        <taxon>Eukaryota</taxon>
        <taxon>Viridiplantae</taxon>
        <taxon>Streptophyta</taxon>
        <taxon>Embryophyta</taxon>
        <taxon>Tracheophyta</taxon>
        <taxon>Spermatophyta</taxon>
        <taxon>Magnoliopsida</taxon>
        <taxon>eudicotyledons</taxon>
        <taxon>Gunneridae</taxon>
        <taxon>Pentapetalae</taxon>
        <taxon>asterids</taxon>
        <taxon>campanulids</taxon>
        <taxon>Asterales</taxon>
        <taxon>Asteraceae</taxon>
        <taxon>Carduoideae</taxon>
        <taxon>Cardueae</taxon>
        <taxon>Arctiinae</taxon>
        <taxon>Arctium</taxon>
    </lineage>
</organism>
<evidence type="ECO:0000313" key="2">
    <source>
        <dbReference type="Proteomes" id="UP001055879"/>
    </source>
</evidence>
<dbReference type="EMBL" id="CM042048">
    <property type="protein sequence ID" value="KAI3758054.1"/>
    <property type="molecule type" value="Genomic_DNA"/>
</dbReference>
<reference evidence="2" key="1">
    <citation type="journal article" date="2022" name="Mol. Ecol. Resour.">
        <title>The genomes of chicory, endive, great burdock and yacon provide insights into Asteraceae palaeo-polyploidization history and plant inulin production.</title>
        <authorList>
            <person name="Fan W."/>
            <person name="Wang S."/>
            <person name="Wang H."/>
            <person name="Wang A."/>
            <person name="Jiang F."/>
            <person name="Liu H."/>
            <person name="Zhao H."/>
            <person name="Xu D."/>
            <person name="Zhang Y."/>
        </authorList>
    </citation>
    <scope>NUCLEOTIDE SEQUENCE [LARGE SCALE GENOMIC DNA]</scope>
    <source>
        <strain evidence="2">cv. Niubang</strain>
    </source>
</reference>
<reference evidence="1 2" key="2">
    <citation type="journal article" date="2022" name="Mol. Ecol. Resour.">
        <title>The genomes of chicory, endive, great burdock and yacon provide insights into Asteraceae paleo-polyploidization history and plant inulin production.</title>
        <authorList>
            <person name="Fan W."/>
            <person name="Wang S."/>
            <person name="Wang H."/>
            <person name="Wang A."/>
            <person name="Jiang F."/>
            <person name="Liu H."/>
            <person name="Zhao H."/>
            <person name="Xu D."/>
            <person name="Zhang Y."/>
        </authorList>
    </citation>
    <scope>NUCLEOTIDE SEQUENCE [LARGE SCALE GENOMIC DNA]</scope>
    <source>
        <strain evidence="2">cv. Niubang</strain>
    </source>
</reference>
<evidence type="ECO:0000313" key="1">
    <source>
        <dbReference type="EMBL" id="KAI3758054.1"/>
    </source>
</evidence>
<name>A0ACB9EGK5_ARCLA</name>
<proteinExistence type="predicted"/>
<keyword evidence="2" id="KW-1185">Reference proteome</keyword>
<protein>
    <submittedName>
        <fullName evidence="1">Uncharacterized protein</fullName>
    </submittedName>
</protein>
<comment type="caution">
    <text evidence="1">The sequence shown here is derived from an EMBL/GenBank/DDBJ whole genome shotgun (WGS) entry which is preliminary data.</text>
</comment>
<gene>
    <name evidence="1" type="ORF">L6452_05601</name>
</gene>